<feature type="chain" id="PRO_5031405904" evidence="6">
    <location>
        <begin position="22"/>
        <end position="152"/>
    </location>
</feature>
<dbReference type="EMBL" id="JACEZU010000006">
    <property type="protein sequence ID" value="MBA5688215.1"/>
    <property type="molecule type" value="Genomic_DNA"/>
</dbReference>
<evidence type="ECO:0000256" key="1">
    <source>
        <dbReference type="ARBA" id="ARBA00004651"/>
    </source>
</evidence>
<keyword evidence="9" id="KW-1185">Reference proteome</keyword>
<keyword evidence="5" id="KW-0472">Membrane</keyword>
<accession>A0A7W2IKW6</accession>
<keyword evidence="6" id="KW-0732">Signal</keyword>
<keyword evidence="2" id="KW-1003">Cell membrane</keyword>
<dbReference type="Proteomes" id="UP000573499">
    <property type="component" value="Unassembled WGS sequence"/>
</dbReference>
<comment type="subcellular location">
    <subcellularLocation>
        <location evidence="1">Cell membrane</location>
        <topology evidence="1">Multi-pass membrane protein</topology>
    </subcellularLocation>
</comment>
<protein>
    <submittedName>
        <fullName evidence="8">Cache domain-containing protein</fullName>
    </submittedName>
</protein>
<dbReference type="InterPro" id="IPR033480">
    <property type="entry name" value="sCache_2"/>
</dbReference>
<reference evidence="8 9" key="1">
    <citation type="submission" date="2020-07" db="EMBL/GenBank/DDBJ databases">
        <title>Novel species isolated from subtropical streams in China.</title>
        <authorList>
            <person name="Lu H."/>
        </authorList>
    </citation>
    <scope>NUCLEOTIDE SEQUENCE [LARGE SCALE GENOMIC DNA]</scope>
    <source>
        <strain evidence="8 9">LX47W</strain>
    </source>
</reference>
<comment type="caution">
    <text evidence="8">The sequence shown here is derived from an EMBL/GenBank/DDBJ whole genome shotgun (WGS) entry which is preliminary data.</text>
</comment>
<dbReference type="RefSeq" id="WP_182154045.1">
    <property type="nucleotide sequence ID" value="NZ_JACEZU010000006.1"/>
</dbReference>
<dbReference type="Pfam" id="PF17200">
    <property type="entry name" value="sCache_2"/>
    <property type="match status" value="1"/>
</dbReference>
<evidence type="ECO:0000256" key="2">
    <source>
        <dbReference type="ARBA" id="ARBA00022475"/>
    </source>
</evidence>
<organism evidence="8 9">
    <name type="scientific">Rugamonas apoptosis</name>
    <dbReference type="NCBI Taxonomy" id="2758570"/>
    <lineage>
        <taxon>Bacteria</taxon>
        <taxon>Pseudomonadati</taxon>
        <taxon>Pseudomonadota</taxon>
        <taxon>Betaproteobacteria</taxon>
        <taxon>Burkholderiales</taxon>
        <taxon>Oxalobacteraceae</taxon>
        <taxon>Telluria group</taxon>
        <taxon>Rugamonas</taxon>
    </lineage>
</organism>
<keyword evidence="4" id="KW-1133">Transmembrane helix</keyword>
<feature type="domain" description="Single Cache" evidence="7">
    <location>
        <begin position="16"/>
        <end position="103"/>
    </location>
</feature>
<dbReference type="Gene3D" id="3.30.450.20">
    <property type="entry name" value="PAS domain"/>
    <property type="match status" value="1"/>
</dbReference>
<sequence length="152" mass="17195">MAKFISAFLISALCLVGNCFAEEHGTAEQAVQMVHKVIAAIKANGRDKTIAEINTLSPTYRDRDLYVTIMDLKGVELAHGSNKRMQGVNLIDIKDQDGKLYIRERLELAKTKGKGWQDYKFVNPISKTIEPKSMYFEKYEDLIVSCGVYKDK</sequence>
<evidence type="ECO:0000256" key="6">
    <source>
        <dbReference type="SAM" id="SignalP"/>
    </source>
</evidence>
<proteinExistence type="predicted"/>
<gene>
    <name evidence="8" type="ORF">H3H39_14295</name>
</gene>
<evidence type="ECO:0000313" key="9">
    <source>
        <dbReference type="Proteomes" id="UP000573499"/>
    </source>
</evidence>
<dbReference type="SMART" id="SM01049">
    <property type="entry name" value="Cache_2"/>
    <property type="match status" value="1"/>
</dbReference>
<dbReference type="AlphaFoldDB" id="A0A7W2IKW6"/>
<keyword evidence="3" id="KW-0812">Transmembrane</keyword>
<dbReference type="GO" id="GO:0005886">
    <property type="term" value="C:plasma membrane"/>
    <property type="evidence" value="ECO:0007669"/>
    <property type="project" value="UniProtKB-SubCell"/>
</dbReference>
<evidence type="ECO:0000313" key="8">
    <source>
        <dbReference type="EMBL" id="MBA5688215.1"/>
    </source>
</evidence>
<evidence type="ECO:0000256" key="4">
    <source>
        <dbReference type="ARBA" id="ARBA00022989"/>
    </source>
</evidence>
<evidence type="ECO:0000259" key="7">
    <source>
        <dbReference type="SMART" id="SM01049"/>
    </source>
</evidence>
<name>A0A7W2IKW6_9BURK</name>
<evidence type="ECO:0000256" key="5">
    <source>
        <dbReference type="ARBA" id="ARBA00023136"/>
    </source>
</evidence>
<evidence type="ECO:0000256" key="3">
    <source>
        <dbReference type="ARBA" id="ARBA00022692"/>
    </source>
</evidence>
<feature type="signal peptide" evidence="6">
    <location>
        <begin position="1"/>
        <end position="21"/>
    </location>
</feature>